<comment type="similarity">
    <text evidence="2 5">Belongs to the RecX family.</text>
</comment>
<feature type="domain" description="RecX second three-helical" evidence="6">
    <location>
        <begin position="55"/>
        <end position="96"/>
    </location>
</feature>
<dbReference type="Gene3D" id="1.10.10.10">
    <property type="entry name" value="Winged helix-like DNA-binding domain superfamily/Winged helix DNA-binding domain"/>
    <property type="match status" value="2"/>
</dbReference>
<dbReference type="PANTHER" id="PTHR33602:SF1">
    <property type="entry name" value="REGULATORY PROTEIN RECX FAMILY PROTEIN"/>
    <property type="match status" value="1"/>
</dbReference>
<keyword evidence="10" id="KW-1185">Reference proteome</keyword>
<evidence type="ECO:0000313" key="9">
    <source>
        <dbReference type="EMBL" id="GAA4740717.1"/>
    </source>
</evidence>
<reference evidence="10" key="1">
    <citation type="journal article" date="2019" name="Int. J. Syst. Evol. Microbiol.">
        <title>The Global Catalogue of Microorganisms (GCM) 10K type strain sequencing project: providing services to taxonomists for standard genome sequencing and annotation.</title>
        <authorList>
            <consortium name="The Broad Institute Genomics Platform"/>
            <consortium name="The Broad Institute Genome Sequencing Center for Infectious Disease"/>
            <person name="Wu L."/>
            <person name="Ma J."/>
        </authorList>
    </citation>
    <scope>NUCLEOTIDE SEQUENCE [LARGE SCALE GENOMIC DNA]</scope>
    <source>
        <strain evidence="10">JCM 18077</strain>
    </source>
</reference>
<dbReference type="PANTHER" id="PTHR33602">
    <property type="entry name" value="REGULATORY PROTEIN RECX FAMILY PROTEIN"/>
    <property type="match status" value="1"/>
</dbReference>
<evidence type="ECO:0000259" key="7">
    <source>
        <dbReference type="Pfam" id="PF21981"/>
    </source>
</evidence>
<dbReference type="InterPro" id="IPR036388">
    <property type="entry name" value="WH-like_DNA-bd_sf"/>
</dbReference>
<evidence type="ECO:0000256" key="2">
    <source>
        <dbReference type="ARBA" id="ARBA00009695"/>
    </source>
</evidence>
<gene>
    <name evidence="5" type="primary">recX</name>
    <name evidence="9" type="ORF">GCM10023217_06060</name>
</gene>
<keyword evidence="4 5" id="KW-0963">Cytoplasm</keyword>
<dbReference type="HAMAP" id="MF_01114">
    <property type="entry name" value="RecX"/>
    <property type="match status" value="1"/>
</dbReference>
<evidence type="ECO:0000259" key="8">
    <source>
        <dbReference type="Pfam" id="PF21982"/>
    </source>
</evidence>
<dbReference type="Pfam" id="PF21981">
    <property type="entry name" value="RecX_HTH3"/>
    <property type="match status" value="1"/>
</dbReference>
<organism evidence="9 10">
    <name type="scientific">Gordonia alkaliphila</name>
    <dbReference type="NCBI Taxonomy" id="1053547"/>
    <lineage>
        <taxon>Bacteria</taxon>
        <taxon>Bacillati</taxon>
        <taxon>Actinomycetota</taxon>
        <taxon>Actinomycetes</taxon>
        <taxon>Mycobacteriales</taxon>
        <taxon>Gordoniaceae</taxon>
        <taxon>Gordonia</taxon>
    </lineage>
</organism>
<feature type="domain" description="RecX third three-helical" evidence="7">
    <location>
        <begin position="103"/>
        <end position="154"/>
    </location>
</feature>
<comment type="subcellular location">
    <subcellularLocation>
        <location evidence="1 5">Cytoplasm</location>
    </subcellularLocation>
</comment>
<dbReference type="InterPro" id="IPR053924">
    <property type="entry name" value="RecX_HTH_2nd"/>
</dbReference>
<evidence type="ECO:0000313" key="10">
    <source>
        <dbReference type="Proteomes" id="UP001500822"/>
    </source>
</evidence>
<dbReference type="Proteomes" id="UP001500822">
    <property type="component" value="Unassembled WGS sequence"/>
</dbReference>
<evidence type="ECO:0000256" key="3">
    <source>
        <dbReference type="ARBA" id="ARBA00018111"/>
    </source>
</evidence>
<dbReference type="InterPro" id="IPR003783">
    <property type="entry name" value="Regulatory_RecX"/>
</dbReference>
<evidence type="ECO:0000259" key="6">
    <source>
        <dbReference type="Pfam" id="PF02631"/>
    </source>
</evidence>
<name>A0ABP8YYK6_9ACTN</name>
<comment type="caution">
    <text evidence="9">The sequence shown here is derived from an EMBL/GenBank/DDBJ whole genome shotgun (WGS) entry which is preliminary data.</text>
</comment>
<protein>
    <recommendedName>
        <fullName evidence="3 5">Regulatory protein RecX</fullName>
    </recommendedName>
</protein>
<evidence type="ECO:0000256" key="5">
    <source>
        <dbReference type="HAMAP-Rule" id="MF_01114"/>
    </source>
</evidence>
<accession>A0ABP8YYK6</accession>
<dbReference type="EMBL" id="BAABIE010000002">
    <property type="protein sequence ID" value="GAA4740717.1"/>
    <property type="molecule type" value="Genomic_DNA"/>
</dbReference>
<evidence type="ECO:0000256" key="1">
    <source>
        <dbReference type="ARBA" id="ARBA00004496"/>
    </source>
</evidence>
<comment type="function">
    <text evidence="5">Modulates RecA activity.</text>
</comment>
<proteinExistence type="inferred from homology"/>
<evidence type="ECO:0000256" key="4">
    <source>
        <dbReference type="ARBA" id="ARBA00022490"/>
    </source>
</evidence>
<dbReference type="InterPro" id="IPR053925">
    <property type="entry name" value="RecX_HTH_3rd"/>
</dbReference>
<feature type="domain" description="RecX first three-helical" evidence="8">
    <location>
        <begin position="9"/>
        <end position="48"/>
    </location>
</feature>
<dbReference type="InterPro" id="IPR053926">
    <property type="entry name" value="RecX_HTH_1st"/>
</dbReference>
<dbReference type="Pfam" id="PF21982">
    <property type="entry name" value="RecX_HTH1"/>
    <property type="match status" value="1"/>
</dbReference>
<dbReference type="Pfam" id="PF02631">
    <property type="entry name" value="RecX_HTH2"/>
    <property type="match status" value="1"/>
</dbReference>
<dbReference type="RefSeq" id="WP_246995585.1">
    <property type="nucleotide sequence ID" value="NZ_BAABIE010000002.1"/>
</dbReference>
<sequence>MPETTGPSAWDVALRLLGVRARSRAEIAERLARREFEPDVIAEVLDRLSESGLIDDDDFAQEWVTSRHKYSGRGRVALRRELRTKGVAEETIETALAEIDPDDERAQATALAQKKLASSSLDLSDRNDRAKAYRRLAGLLGRRGYPPEMVSSVVAETLRAGAADS</sequence>